<evidence type="ECO:0000313" key="4">
    <source>
        <dbReference type="EMBL" id="SHE59167.1"/>
    </source>
</evidence>
<dbReference type="Pfam" id="PF01076">
    <property type="entry name" value="Mob_Pre"/>
    <property type="match status" value="1"/>
</dbReference>
<feature type="coiled-coil region" evidence="2">
    <location>
        <begin position="220"/>
        <end position="268"/>
    </location>
</feature>
<dbReference type="GO" id="GO:0006310">
    <property type="term" value="P:DNA recombination"/>
    <property type="evidence" value="ECO:0007669"/>
    <property type="project" value="InterPro"/>
</dbReference>
<evidence type="ECO:0000256" key="2">
    <source>
        <dbReference type="SAM" id="Coils"/>
    </source>
</evidence>
<dbReference type="GO" id="GO:0003677">
    <property type="term" value="F:DNA binding"/>
    <property type="evidence" value="ECO:0007669"/>
    <property type="project" value="InterPro"/>
</dbReference>
<dbReference type="EMBL" id="CP014223">
    <property type="protein sequence ID" value="AMJ40933.1"/>
    <property type="molecule type" value="Genomic_DNA"/>
</dbReference>
<reference evidence="6" key="4">
    <citation type="submission" date="2016-11" db="EMBL/GenBank/DDBJ databases">
        <authorList>
            <person name="Jaros S."/>
            <person name="Januszkiewicz K."/>
            <person name="Wedrychowicz H."/>
        </authorList>
    </citation>
    <scope>NUCLEOTIDE SEQUENCE [LARGE SCALE GENOMIC DNA]</scope>
    <source>
        <strain evidence="6">DSM 1682</strain>
    </source>
</reference>
<evidence type="ECO:0000313" key="5">
    <source>
        <dbReference type="Proteomes" id="UP000068026"/>
    </source>
</evidence>
<protein>
    <submittedName>
        <fullName evidence="4">Plasmid recombination enzyme</fullName>
    </submittedName>
</protein>
<reference evidence="3 5" key="1">
    <citation type="journal article" date="2016" name="Genome Announc.">
        <title>Complete Genome Sequence of the Amino Acid-Fermenting Clostridium propionicum X2 (DSM 1682).</title>
        <authorList>
            <person name="Poehlein A."/>
            <person name="Schlien K."/>
            <person name="Chowdhury N.P."/>
            <person name="Gottschalk G."/>
            <person name="Buckel W."/>
            <person name="Daniel R."/>
        </authorList>
    </citation>
    <scope>NUCLEOTIDE SEQUENCE [LARGE SCALE GENOMIC DNA]</scope>
    <source>
        <strain evidence="3 5">X2</strain>
    </source>
</reference>
<evidence type="ECO:0000313" key="3">
    <source>
        <dbReference type="EMBL" id="AMJ40933.1"/>
    </source>
</evidence>
<keyword evidence="2" id="KW-0175">Coiled coil</keyword>
<dbReference type="Proteomes" id="UP000184204">
    <property type="component" value="Unassembled WGS sequence"/>
</dbReference>
<dbReference type="Gene3D" id="3.30.930.30">
    <property type="match status" value="1"/>
</dbReference>
<reference evidence="5" key="2">
    <citation type="submission" date="2016-01" db="EMBL/GenBank/DDBJ databases">
        <authorList>
            <person name="Poehlein A."/>
            <person name="Schlien K."/>
            <person name="Gottschalk G."/>
            <person name="Buckel W."/>
            <person name="Daniel R."/>
        </authorList>
    </citation>
    <scope>NUCLEOTIDE SEQUENCE [LARGE SCALE GENOMIC DNA]</scope>
    <source>
        <strain evidence="5">X2</strain>
    </source>
</reference>
<evidence type="ECO:0000313" key="6">
    <source>
        <dbReference type="Proteomes" id="UP000184204"/>
    </source>
</evidence>
<dbReference type="OrthoDB" id="9800759at2"/>
<gene>
    <name evidence="3" type="ORF">CPRO_13400</name>
    <name evidence="4" type="ORF">SAMN02745151_01152</name>
</gene>
<dbReference type="InterPro" id="IPR001668">
    <property type="entry name" value="Mob_Pre"/>
</dbReference>
<dbReference type="CDD" id="cd17242">
    <property type="entry name" value="MobM_relaxase"/>
    <property type="match status" value="1"/>
</dbReference>
<comment type="similarity">
    <text evidence="1">Belongs to the plasmid mobilization pre family.</text>
</comment>
<evidence type="ECO:0000256" key="1">
    <source>
        <dbReference type="ARBA" id="ARBA00010657"/>
    </source>
</evidence>
<organism evidence="4 6">
    <name type="scientific">Anaerotignum propionicum DSM 1682</name>
    <dbReference type="NCBI Taxonomy" id="991789"/>
    <lineage>
        <taxon>Bacteria</taxon>
        <taxon>Bacillati</taxon>
        <taxon>Bacillota</taxon>
        <taxon>Clostridia</taxon>
        <taxon>Lachnospirales</taxon>
        <taxon>Anaerotignaceae</taxon>
        <taxon>Anaerotignum</taxon>
    </lineage>
</organism>
<reference evidence="4" key="3">
    <citation type="submission" date="2016-11" db="EMBL/GenBank/DDBJ databases">
        <authorList>
            <person name="Varghese N."/>
            <person name="Submissions S."/>
        </authorList>
    </citation>
    <scope>NUCLEOTIDE SEQUENCE</scope>
    <source>
        <strain evidence="4">DSM 1682</strain>
    </source>
</reference>
<dbReference type="RefSeq" id="WP_066049332.1">
    <property type="nucleotide sequence ID" value="NZ_CP014223.1"/>
</dbReference>
<dbReference type="Proteomes" id="UP000068026">
    <property type="component" value="Chromosome"/>
</dbReference>
<sequence length="395" mass="46164">MKRTISIAKGKGSIGHNSRDFKAENIDPTRIHLNTCFIKEDIKEVYHKLFDTALENYNAKQKRNDRKIPDYYEKIRTSKQEKLFYEIVVQVGNFEDMSATDENGKIAEEILHKYMADFQQRNPTLYVFSAHLHMDEATPHLHIDFVPYTDGNKRGLDTKNTLKGALEKLGFKGGTRGSTELTQWQDSEKEKLAEIMLEHDIEWEKIGSNKEHLSVLDYKKEKRAEEIMQLEEKIDTLEDKSTKMDAVIEEKSDKAKHIEAKLYNLMKQHKDIQTNIHAYYEETEWQLPEVTGFATAKSYKEKKAQPLVNSLKEVIKGLVVRIVNLNQKYNTLLKEKNYWYDKANRVPNLHDTNALKAESYMKLEKVLGKSKVDALIQEYQQKPVPSITKKRDYER</sequence>
<dbReference type="KEGG" id="cpro:CPRO_13400"/>
<dbReference type="EMBL" id="FQUA01000004">
    <property type="protein sequence ID" value="SHE59167.1"/>
    <property type="molecule type" value="Genomic_DNA"/>
</dbReference>
<dbReference type="AlphaFoldDB" id="A0A0X1U7M5"/>
<name>A0A0X1U7M5_ANAPI</name>
<keyword evidence="5" id="KW-1185">Reference proteome</keyword>
<accession>A0A0X1U7M5</accession>
<proteinExistence type="inferred from homology"/>